<dbReference type="AlphaFoldDB" id="A0AAV4PRN2"/>
<evidence type="ECO:0000313" key="2">
    <source>
        <dbReference type="Proteomes" id="UP001054837"/>
    </source>
</evidence>
<gene>
    <name evidence="1" type="ORF">CDAR_564331</name>
</gene>
<sequence>MDILQLIRSNGFFVYKLDLPYEPKDKCRMYLHLVNKVDNSIQEDDCFDIDKDNSRSKRPVKCTKSPACSLRRNIVLLEPIVIIVHNQITNLGKKGLSEHYILPYSQHAI</sequence>
<name>A0AAV4PRN2_9ARAC</name>
<protein>
    <submittedName>
        <fullName evidence="1">Uncharacterized protein</fullName>
    </submittedName>
</protein>
<dbReference type="Proteomes" id="UP001054837">
    <property type="component" value="Unassembled WGS sequence"/>
</dbReference>
<comment type="caution">
    <text evidence="1">The sequence shown here is derived from an EMBL/GenBank/DDBJ whole genome shotgun (WGS) entry which is preliminary data.</text>
</comment>
<accession>A0AAV4PRN2</accession>
<proteinExistence type="predicted"/>
<evidence type="ECO:0000313" key="1">
    <source>
        <dbReference type="EMBL" id="GIX98486.1"/>
    </source>
</evidence>
<keyword evidence="2" id="KW-1185">Reference proteome</keyword>
<dbReference type="EMBL" id="BPLQ01003169">
    <property type="protein sequence ID" value="GIX98486.1"/>
    <property type="molecule type" value="Genomic_DNA"/>
</dbReference>
<reference evidence="1 2" key="1">
    <citation type="submission" date="2021-06" db="EMBL/GenBank/DDBJ databases">
        <title>Caerostris darwini draft genome.</title>
        <authorList>
            <person name="Kono N."/>
            <person name="Arakawa K."/>
        </authorList>
    </citation>
    <scope>NUCLEOTIDE SEQUENCE [LARGE SCALE GENOMIC DNA]</scope>
</reference>
<organism evidence="1 2">
    <name type="scientific">Caerostris darwini</name>
    <dbReference type="NCBI Taxonomy" id="1538125"/>
    <lineage>
        <taxon>Eukaryota</taxon>
        <taxon>Metazoa</taxon>
        <taxon>Ecdysozoa</taxon>
        <taxon>Arthropoda</taxon>
        <taxon>Chelicerata</taxon>
        <taxon>Arachnida</taxon>
        <taxon>Araneae</taxon>
        <taxon>Araneomorphae</taxon>
        <taxon>Entelegynae</taxon>
        <taxon>Araneoidea</taxon>
        <taxon>Araneidae</taxon>
        <taxon>Caerostris</taxon>
    </lineage>
</organism>